<organism evidence="3 4">
    <name type="scientific">Alkalibacterium olivapovliticus</name>
    <dbReference type="NCBI Taxonomy" id="99907"/>
    <lineage>
        <taxon>Bacteria</taxon>
        <taxon>Bacillati</taxon>
        <taxon>Bacillota</taxon>
        <taxon>Bacilli</taxon>
        <taxon>Lactobacillales</taxon>
        <taxon>Carnobacteriaceae</taxon>
        <taxon>Alkalibacterium</taxon>
    </lineage>
</organism>
<evidence type="ECO:0000259" key="2">
    <source>
        <dbReference type="PROSITE" id="PS51168"/>
    </source>
</evidence>
<dbReference type="OrthoDB" id="9802281at2"/>
<dbReference type="InterPro" id="IPR036979">
    <property type="entry name" value="CM_dom_sf"/>
</dbReference>
<sequence>MTELDKYRKEIDEIDQELTTLFEKRLETVLKVGEYKKTHDLPILDSSREEAVIQKNTERLNNKAYEQELSDFYKALMTITKETQQKLMTEE</sequence>
<accession>A0A2T0W6I4</accession>
<proteinExistence type="predicted"/>
<evidence type="ECO:0000256" key="1">
    <source>
        <dbReference type="ARBA" id="ARBA00023235"/>
    </source>
</evidence>
<dbReference type="InterPro" id="IPR051331">
    <property type="entry name" value="Chorismate_mutase-related"/>
</dbReference>
<protein>
    <submittedName>
        <fullName evidence="3">Chorismate mutase</fullName>
    </submittedName>
</protein>
<dbReference type="SMART" id="SM00830">
    <property type="entry name" value="CM_2"/>
    <property type="match status" value="1"/>
</dbReference>
<dbReference type="InterPro" id="IPR036263">
    <property type="entry name" value="Chorismate_II_sf"/>
</dbReference>
<name>A0A2T0W6I4_9LACT</name>
<dbReference type="GO" id="GO:0004106">
    <property type="term" value="F:chorismate mutase activity"/>
    <property type="evidence" value="ECO:0007669"/>
    <property type="project" value="InterPro"/>
</dbReference>
<dbReference type="Proteomes" id="UP000238205">
    <property type="component" value="Unassembled WGS sequence"/>
</dbReference>
<dbReference type="AlphaFoldDB" id="A0A2T0W6I4"/>
<dbReference type="GO" id="GO:0046417">
    <property type="term" value="P:chorismate metabolic process"/>
    <property type="evidence" value="ECO:0007669"/>
    <property type="project" value="InterPro"/>
</dbReference>
<comment type="caution">
    <text evidence="3">The sequence shown here is derived from an EMBL/GenBank/DDBJ whole genome shotgun (WGS) entry which is preliminary data.</text>
</comment>
<feature type="domain" description="Chorismate mutase" evidence="2">
    <location>
        <begin position="1"/>
        <end position="88"/>
    </location>
</feature>
<reference evidence="3 4" key="1">
    <citation type="submission" date="2018-03" db="EMBL/GenBank/DDBJ databases">
        <title>Genomic Encyclopedia of Archaeal and Bacterial Type Strains, Phase II (KMG-II): from individual species to whole genera.</title>
        <authorList>
            <person name="Goeker M."/>
        </authorList>
    </citation>
    <scope>NUCLEOTIDE SEQUENCE [LARGE SCALE GENOMIC DNA]</scope>
    <source>
        <strain evidence="3 4">DSM 13175</strain>
    </source>
</reference>
<dbReference type="NCBIfam" id="TIGR01805">
    <property type="entry name" value="CM_mono_grmpos"/>
    <property type="match status" value="1"/>
</dbReference>
<dbReference type="PANTHER" id="PTHR38041">
    <property type="entry name" value="CHORISMATE MUTASE"/>
    <property type="match status" value="1"/>
</dbReference>
<keyword evidence="1" id="KW-0413">Isomerase</keyword>
<gene>
    <name evidence="3" type="ORF">CLV38_11355</name>
</gene>
<evidence type="ECO:0000313" key="4">
    <source>
        <dbReference type="Proteomes" id="UP000238205"/>
    </source>
</evidence>
<dbReference type="InterPro" id="IPR011279">
    <property type="entry name" value="Chorismate_mutase_GmP"/>
</dbReference>
<dbReference type="Gene3D" id="1.20.59.10">
    <property type="entry name" value="Chorismate mutase"/>
    <property type="match status" value="1"/>
</dbReference>
<keyword evidence="4" id="KW-1185">Reference proteome</keyword>
<dbReference type="Pfam" id="PF01817">
    <property type="entry name" value="CM_2"/>
    <property type="match status" value="1"/>
</dbReference>
<dbReference type="SUPFAM" id="SSF48600">
    <property type="entry name" value="Chorismate mutase II"/>
    <property type="match status" value="1"/>
</dbReference>
<dbReference type="PANTHER" id="PTHR38041:SF1">
    <property type="entry name" value="CHORISMATE MUTASE"/>
    <property type="match status" value="1"/>
</dbReference>
<dbReference type="EMBL" id="PVTO01000013">
    <property type="protein sequence ID" value="PRY82318.1"/>
    <property type="molecule type" value="Genomic_DNA"/>
</dbReference>
<evidence type="ECO:0000313" key="3">
    <source>
        <dbReference type="EMBL" id="PRY82318.1"/>
    </source>
</evidence>
<dbReference type="RefSeq" id="WP_106193752.1">
    <property type="nucleotide sequence ID" value="NZ_PVTO01000013.1"/>
</dbReference>
<dbReference type="GO" id="GO:0009697">
    <property type="term" value="P:salicylic acid biosynthetic process"/>
    <property type="evidence" value="ECO:0007669"/>
    <property type="project" value="TreeGrafter"/>
</dbReference>
<dbReference type="InterPro" id="IPR002701">
    <property type="entry name" value="CM_II_prokaryot"/>
</dbReference>
<dbReference type="PROSITE" id="PS51168">
    <property type="entry name" value="CHORISMATE_MUT_2"/>
    <property type="match status" value="1"/>
</dbReference>